<evidence type="ECO:0000256" key="3">
    <source>
        <dbReference type="ARBA" id="ARBA00022679"/>
    </source>
</evidence>
<comment type="similarity">
    <text evidence="12">In the C-terminal section; belongs to the eukaryotic GTase family.</text>
</comment>
<evidence type="ECO:0000256" key="4">
    <source>
        <dbReference type="ARBA" id="ARBA00022695"/>
    </source>
</evidence>
<dbReference type="EC" id="3.6.1.74" evidence="12"/>
<evidence type="ECO:0000256" key="8">
    <source>
        <dbReference type="ARBA" id="ARBA00023042"/>
    </source>
</evidence>
<reference evidence="19" key="1">
    <citation type="submission" date="2021-02" db="EMBL/GenBank/DDBJ databases">
        <authorList>
            <person name="Nowell W R."/>
        </authorList>
    </citation>
    <scope>NUCLEOTIDE SEQUENCE</scope>
</reference>
<dbReference type="GO" id="GO:0004484">
    <property type="term" value="F:mRNA guanylyltransferase activity"/>
    <property type="evidence" value="ECO:0007669"/>
    <property type="project" value="UniProtKB-UniRule"/>
</dbReference>
<keyword evidence="9 12" id="KW-0342">GTP-binding</keyword>
<dbReference type="PANTHER" id="PTHR10367">
    <property type="entry name" value="MRNA-CAPPING ENZYME"/>
    <property type="match status" value="1"/>
</dbReference>
<dbReference type="Proteomes" id="UP000663845">
    <property type="component" value="Unassembled WGS sequence"/>
</dbReference>
<dbReference type="EMBL" id="CAJOAZ010000581">
    <property type="protein sequence ID" value="CAF3678319.1"/>
    <property type="molecule type" value="Genomic_DNA"/>
</dbReference>
<sequence length="594" mass="69018">MSASSASSSNNRVYDVTSLPPRWLECPRKSTIIADKFIAFKTPLDNRYDDKIAIHQKWTCSMLITAAKTERKKIGLIIDLTNTDRFYNSNEEFTQKNIQYEKIRCRGHGETPHEEQINTFIRVCDHFFSMNPDEIIGIHCTHGFNRTGFLICAYLCRVDDMSIDAAIDMFSKARPPGIYKQDYLDELLKKFGDESPGAIAAPPRPDWCLTNSDDEDEPNERPIGNGGVKRPRNNTIFEQQNKRVREEPRLKSNPQFAVSLPGVTWVCIEPTMSNIQLKCQRMCEWNRRGFPGSQPVSMDHTNYKTIVQSPYMVSWKADGTRYMMLIEDENKIYMFDRDHNVFEIGHTRFPKNPEYTSHLTNTLVDGELVIDNVNGVKVPRFLIYDIIVYENEHVGKKTFKERLELIRSSIIDVRNQAIVKGLIDKSLEPFSIRNKDFWDISTVAKIVGPKFQSQIAHEVDGLIFQPELDPYIPGRSPRVLKWKEDNTIDFRLKILMEPSRMGQLPEKKAYLFVNGLKEPFSQMRYTPNLVQYDNKIIECSYHNKQWHFHRERTDKSFPNAKETAFGAIEALNNPVTKEKLCELIDEHMKTNMYR</sequence>
<comment type="subcellular location">
    <subcellularLocation>
        <location evidence="1 12">Nucleus</location>
    </subcellularLocation>
</comment>
<dbReference type="GO" id="GO:0004651">
    <property type="term" value="F:polynucleotide 5'-phosphatase activity"/>
    <property type="evidence" value="ECO:0007669"/>
    <property type="project" value="UniProtKB-UniRule"/>
</dbReference>
<dbReference type="SUPFAM" id="SSF50249">
    <property type="entry name" value="Nucleic acid-binding proteins"/>
    <property type="match status" value="1"/>
</dbReference>
<keyword evidence="10 12" id="KW-0539">Nucleus</keyword>
<evidence type="ECO:0000259" key="18">
    <source>
        <dbReference type="PROSITE" id="PS50056"/>
    </source>
</evidence>
<dbReference type="PIRSF" id="PIRSF036958">
    <property type="entry name" value="mRNA_capping_HCE"/>
    <property type="match status" value="1"/>
</dbReference>
<dbReference type="Pfam" id="PF03919">
    <property type="entry name" value="mRNA_cap_C"/>
    <property type="match status" value="1"/>
</dbReference>
<dbReference type="FunFam" id="3.30.470.30:FF:000040">
    <property type="entry name" value="mRNA-capping enzyme"/>
    <property type="match status" value="1"/>
</dbReference>
<dbReference type="Gene3D" id="2.40.50.140">
    <property type="entry name" value="Nucleic acid-binding proteins"/>
    <property type="match status" value="1"/>
</dbReference>
<dbReference type="Gene3D" id="3.90.190.10">
    <property type="entry name" value="Protein tyrosine phosphatase superfamily"/>
    <property type="match status" value="1"/>
</dbReference>
<comment type="catalytic activity">
    <reaction evidence="12">
        <text>a 5'-end triphospho-ribonucleoside in mRNA + H2O = a 5'-end diphospho-ribonucleoside in mRNA + phosphate + H(+)</text>
        <dbReference type="Rhea" id="RHEA:67004"/>
        <dbReference type="Rhea" id="RHEA-COMP:17164"/>
        <dbReference type="Rhea" id="RHEA-COMP:17165"/>
        <dbReference type="ChEBI" id="CHEBI:15377"/>
        <dbReference type="ChEBI" id="CHEBI:15378"/>
        <dbReference type="ChEBI" id="CHEBI:43474"/>
        <dbReference type="ChEBI" id="CHEBI:167616"/>
        <dbReference type="ChEBI" id="CHEBI:167618"/>
        <dbReference type="EC" id="3.6.1.74"/>
    </reaction>
</comment>
<feature type="binding site" evidence="15">
    <location>
        <begin position="550"/>
        <end position="555"/>
    </location>
    <ligand>
        <name>GTP</name>
        <dbReference type="ChEBI" id="CHEBI:37565"/>
    </ligand>
</feature>
<evidence type="ECO:0000256" key="2">
    <source>
        <dbReference type="ARBA" id="ARBA00022664"/>
    </source>
</evidence>
<dbReference type="PROSITE" id="PS50054">
    <property type="entry name" value="TYR_PHOSPHATASE_DUAL"/>
    <property type="match status" value="1"/>
</dbReference>
<dbReference type="EC" id="2.7.7.50" evidence="12"/>
<evidence type="ECO:0000256" key="9">
    <source>
        <dbReference type="ARBA" id="ARBA00023134"/>
    </source>
</evidence>
<comment type="similarity">
    <text evidence="12">In the N-terminal section; belongs to the non-receptor class of the protein-tyrosine phosphatase family.</text>
</comment>
<feature type="domain" description="Tyrosine-protein phosphatase" evidence="17">
    <location>
        <begin position="44"/>
        <end position="197"/>
    </location>
</feature>
<dbReference type="InterPro" id="IPR016130">
    <property type="entry name" value="Tyr_Pase_AS"/>
</dbReference>
<accession>A0A815DGM1</accession>
<evidence type="ECO:0000256" key="1">
    <source>
        <dbReference type="ARBA" id="ARBA00004123"/>
    </source>
</evidence>
<feature type="binding site" evidence="15">
    <location>
        <begin position="365"/>
        <end position="367"/>
    </location>
    <ligand>
        <name>GTP</name>
        <dbReference type="ChEBI" id="CHEBI:37565"/>
    </ligand>
</feature>
<proteinExistence type="inferred from homology"/>
<dbReference type="FunFam" id="2.40.50.140:FF:000291">
    <property type="entry name" value="mRNA-capping enzyme"/>
    <property type="match status" value="1"/>
</dbReference>
<feature type="domain" description="Tyrosine specific protein phosphatases" evidence="18">
    <location>
        <begin position="118"/>
        <end position="185"/>
    </location>
</feature>
<keyword evidence="3 12" id="KW-0808">Transferase</keyword>
<dbReference type="Gene3D" id="3.30.470.30">
    <property type="entry name" value="DNA ligase/mRNA capping enzyme"/>
    <property type="match status" value="1"/>
</dbReference>
<keyword evidence="4 12" id="KW-0548">Nucleotidyltransferase</keyword>
<dbReference type="Pfam" id="PF01331">
    <property type="entry name" value="mRNA_cap_enzyme"/>
    <property type="match status" value="1"/>
</dbReference>
<gene>
    <name evidence="19" type="ORF">JYZ213_LOCUS32131</name>
    <name evidence="20" type="ORF">OXD698_LOCUS10734</name>
</gene>
<evidence type="ECO:0000313" key="20">
    <source>
        <dbReference type="EMBL" id="CAF3678319.1"/>
    </source>
</evidence>
<dbReference type="GO" id="GO:0005524">
    <property type="term" value="F:ATP binding"/>
    <property type="evidence" value="ECO:0007669"/>
    <property type="project" value="InterPro"/>
</dbReference>
<dbReference type="InterPro" id="IPR051029">
    <property type="entry name" value="mRNA_Capping_Enz/RNA_Phosphat"/>
</dbReference>
<evidence type="ECO:0000313" key="21">
    <source>
        <dbReference type="Proteomes" id="UP000663845"/>
    </source>
</evidence>
<comment type="function">
    <text evidence="12">Bifunctional mRNA-capping enzyme exhibiting RNA 5'-triphosphate monophosphatase activity in the N-terminal part and mRNA guanylyltransferase activity in the C-terminal part. Catalyzes the first two steps of cap formation: by removing the gamma-phosphate from the 5'-triphosphate end of nascent mRNA to yield a diphosphate end, and by transferring the GMP moiety of GTP to the 5'-diphosphate terminus of RNA via a covalent enzyme-GMP reaction intermediate.</text>
</comment>
<evidence type="ECO:0000256" key="13">
    <source>
        <dbReference type="PIRSR" id="PIRSR036958-1"/>
    </source>
</evidence>
<comment type="catalytic activity">
    <reaction evidence="11">
        <text>a 5'-end diphospho-ribonucleoside in mRNA + GTP + H(+) = a 5'-end (5'-triphosphoguanosine)-ribonucleoside in mRNA + diphosphate</text>
        <dbReference type="Rhea" id="RHEA:67012"/>
        <dbReference type="Rhea" id="RHEA-COMP:17165"/>
        <dbReference type="Rhea" id="RHEA-COMP:17166"/>
        <dbReference type="ChEBI" id="CHEBI:15378"/>
        <dbReference type="ChEBI" id="CHEBI:33019"/>
        <dbReference type="ChEBI" id="CHEBI:37565"/>
        <dbReference type="ChEBI" id="CHEBI:167616"/>
        <dbReference type="ChEBI" id="CHEBI:167617"/>
        <dbReference type="EC" id="2.7.7.50"/>
    </reaction>
    <physiologicalReaction direction="left-to-right" evidence="11">
        <dbReference type="Rhea" id="RHEA:67013"/>
    </physiologicalReaction>
</comment>
<dbReference type="InterPro" id="IPR013846">
    <property type="entry name" value="mRNA_cap_enzyme_C"/>
</dbReference>
<evidence type="ECO:0000256" key="16">
    <source>
        <dbReference type="SAM" id="MobiDB-lite"/>
    </source>
</evidence>
<dbReference type="PROSITE" id="PS00383">
    <property type="entry name" value="TYR_PHOSPHATASE_1"/>
    <property type="match status" value="1"/>
</dbReference>
<evidence type="ECO:0000256" key="7">
    <source>
        <dbReference type="ARBA" id="ARBA00022912"/>
    </source>
</evidence>
<dbReference type="GO" id="GO:0140818">
    <property type="term" value="F:mRNA 5'-triphosphate monophosphatase activity"/>
    <property type="evidence" value="ECO:0007669"/>
    <property type="project" value="UniProtKB-EC"/>
</dbReference>
<dbReference type="SUPFAM" id="SSF52799">
    <property type="entry name" value="(Phosphotyrosine protein) phosphatases II"/>
    <property type="match status" value="1"/>
</dbReference>
<keyword evidence="6 12" id="KW-0378">Hydrolase</keyword>
<evidence type="ECO:0000256" key="6">
    <source>
        <dbReference type="ARBA" id="ARBA00022801"/>
    </source>
</evidence>
<keyword evidence="2 12" id="KW-0507">mRNA processing</keyword>
<dbReference type="AlphaFoldDB" id="A0A815DGM1"/>
<evidence type="ECO:0000256" key="5">
    <source>
        <dbReference type="ARBA" id="ARBA00022741"/>
    </source>
</evidence>
<dbReference type="InterPro" id="IPR029021">
    <property type="entry name" value="Prot-tyrosine_phosphatase-like"/>
</dbReference>
<dbReference type="InterPro" id="IPR012340">
    <property type="entry name" value="NA-bd_OB-fold"/>
</dbReference>
<dbReference type="PROSITE" id="PS50056">
    <property type="entry name" value="TYR_PHOSPHATASE_2"/>
    <property type="match status" value="1"/>
</dbReference>
<evidence type="ECO:0000256" key="15">
    <source>
        <dbReference type="PIRSR" id="PIRSR036958-3"/>
    </source>
</evidence>
<dbReference type="GO" id="GO:0006370">
    <property type="term" value="P:7-methylguanosine mRNA capping"/>
    <property type="evidence" value="ECO:0007669"/>
    <property type="project" value="UniProtKB-UniRule"/>
</dbReference>
<organism evidence="19 21">
    <name type="scientific">Adineta steineri</name>
    <dbReference type="NCBI Taxonomy" id="433720"/>
    <lineage>
        <taxon>Eukaryota</taxon>
        <taxon>Metazoa</taxon>
        <taxon>Spiralia</taxon>
        <taxon>Gnathifera</taxon>
        <taxon>Rotifera</taxon>
        <taxon>Eurotatoria</taxon>
        <taxon>Bdelloidea</taxon>
        <taxon>Adinetida</taxon>
        <taxon>Adinetidae</taxon>
        <taxon>Adineta</taxon>
    </lineage>
</organism>
<feature type="binding site" evidence="15">
    <location>
        <begin position="481"/>
        <end position="483"/>
    </location>
    <ligand>
        <name>GTP</name>
        <dbReference type="ChEBI" id="CHEBI:37565"/>
    </ligand>
</feature>
<evidence type="ECO:0000313" key="19">
    <source>
        <dbReference type="EMBL" id="CAF1297630.1"/>
    </source>
</evidence>
<feature type="active site" description="N6-GMP-lysine intermediate" evidence="14">
    <location>
        <position position="316"/>
    </location>
</feature>
<protein>
    <recommendedName>
        <fullName evidence="12">mRNA-capping enzyme</fullName>
    </recommendedName>
    <domain>
        <recommendedName>
            <fullName evidence="12">mRNA 5'-triphosphate monophosphatase</fullName>
            <ecNumber evidence="12">3.6.1.74</ecNumber>
        </recommendedName>
        <alternativeName>
            <fullName evidence="12">mRNA 5'-phosphatase</fullName>
        </alternativeName>
    </domain>
    <domain>
        <recommendedName>
            <fullName evidence="12">mRNA guanylyltransferase</fullName>
            <ecNumber evidence="12">2.7.7.50</ecNumber>
        </recommendedName>
        <alternativeName>
            <fullName evidence="12">GTP--RNA guanylyltransferase</fullName>
            <shortName evidence="12">GTase</shortName>
        </alternativeName>
    </domain>
</protein>
<evidence type="ECO:0000256" key="11">
    <source>
        <dbReference type="ARBA" id="ARBA00044624"/>
    </source>
</evidence>
<dbReference type="SUPFAM" id="SSF56091">
    <property type="entry name" value="DNA ligase/mRNA capping enzyme, catalytic domain"/>
    <property type="match status" value="1"/>
</dbReference>
<dbReference type="GO" id="GO:0004721">
    <property type="term" value="F:phosphoprotein phosphatase activity"/>
    <property type="evidence" value="ECO:0007669"/>
    <property type="project" value="UniProtKB-UniRule"/>
</dbReference>
<dbReference type="InterPro" id="IPR001339">
    <property type="entry name" value="mRNA_cap_enzyme_adenylation"/>
</dbReference>
<dbReference type="Proteomes" id="UP000663844">
    <property type="component" value="Unassembled WGS sequence"/>
</dbReference>
<dbReference type="InterPro" id="IPR017074">
    <property type="entry name" value="mRNA_cap_enz_bifunc"/>
</dbReference>
<dbReference type="PANTHER" id="PTHR10367:SF17">
    <property type="entry name" value="MRNA-CAPPING ENZYME"/>
    <property type="match status" value="1"/>
</dbReference>
<dbReference type="InterPro" id="IPR000340">
    <property type="entry name" value="Dual-sp_phosphatase_cat-dom"/>
</dbReference>
<name>A0A815DGM1_9BILA</name>
<dbReference type="FunFam" id="3.90.190.10:FF:000040">
    <property type="entry name" value="mRNA-capping enzyme"/>
    <property type="match status" value="1"/>
</dbReference>
<dbReference type="GO" id="GO:0005525">
    <property type="term" value="F:GTP binding"/>
    <property type="evidence" value="ECO:0007669"/>
    <property type="project" value="UniProtKB-UniRule"/>
</dbReference>
<evidence type="ECO:0000256" key="12">
    <source>
        <dbReference type="PIRNR" id="PIRNR036958"/>
    </source>
</evidence>
<dbReference type="CDD" id="cd07895">
    <property type="entry name" value="Adenylation_mRNA_capping"/>
    <property type="match status" value="1"/>
</dbReference>
<evidence type="ECO:0000256" key="10">
    <source>
        <dbReference type="ARBA" id="ARBA00023242"/>
    </source>
</evidence>
<evidence type="ECO:0000256" key="14">
    <source>
        <dbReference type="PIRSR" id="PIRSR036958-2"/>
    </source>
</evidence>
<evidence type="ECO:0000259" key="17">
    <source>
        <dbReference type="PROSITE" id="PS50054"/>
    </source>
</evidence>
<dbReference type="InterPro" id="IPR020422">
    <property type="entry name" value="TYR_PHOSPHATASE_DUAL_dom"/>
</dbReference>
<dbReference type="GO" id="GO:0005634">
    <property type="term" value="C:nucleus"/>
    <property type="evidence" value="ECO:0007669"/>
    <property type="project" value="UniProtKB-SubCell"/>
</dbReference>
<feature type="active site" description="Phosphocysteine intermediate" evidence="13">
    <location>
        <position position="140"/>
    </location>
</feature>
<dbReference type="EMBL" id="CAJNOG010000563">
    <property type="protein sequence ID" value="CAF1297630.1"/>
    <property type="molecule type" value="Genomic_DNA"/>
</dbReference>
<keyword evidence="8 12" id="KW-0506">mRNA capping</keyword>
<feature type="binding site" evidence="15">
    <location>
        <position position="321"/>
    </location>
    <ligand>
        <name>GTP</name>
        <dbReference type="ChEBI" id="CHEBI:37565"/>
    </ligand>
</feature>
<keyword evidence="7" id="KW-0904">Protein phosphatase</keyword>
<comment type="caution">
    <text evidence="19">The sequence shown here is derived from an EMBL/GenBank/DDBJ whole genome shotgun (WGS) entry which is preliminary data.</text>
</comment>
<dbReference type="InterPro" id="IPR000387">
    <property type="entry name" value="Tyr_Pase_dom"/>
</dbReference>
<keyword evidence="5 12" id="KW-0547">Nucleotide-binding</keyword>
<feature type="binding site" evidence="15">
    <location>
        <position position="337"/>
    </location>
    <ligand>
        <name>GTP</name>
        <dbReference type="ChEBI" id="CHEBI:37565"/>
    </ligand>
</feature>
<feature type="region of interest" description="Disordered" evidence="16">
    <location>
        <begin position="211"/>
        <end position="232"/>
    </location>
</feature>
<dbReference type="Pfam" id="PF00782">
    <property type="entry name" value="DSPc"/>
    <property type="match status" value="1"/>
</dbReference>